<reference evidence="1" key="2">
    <citation type="journal article" date="2022" name="New Phytol.">
        <title>Evolutionary transition to the ectomycorrhizal habit in the genomes of a hyperdiverse lineage of mushroom-forming fungi.</title>
        <authorList>
            <person name="Looney B."/>
            <person name="Miyauchi S."/>
            <person name="Morin E."/>
            <person name="Drula E."/>
            <person name="Courty P.E."/>
            <person name="Kohler A."/>
            <person name="Kuo A."/>
            <person name="LaButti K."/>
            <person name="Pangilinan J."/>
            <person name="Lipzen A."/>
            <person name="Riley R."/>
            <person name="Andreopoulos W."/>
            <person name="He G."/>
            <person name="Johnson J."/>
            <person name="Nolan M."/>
            <person name="Tritt A."/>
            <person name="Barry K.W."/>
            <person name="Grigoriev I.V."/>
            <person name="Nagy L.G."/>
            <person name="Hibbett D."/>
            <person name="Henrissat B."/>
            <person name="Matheny P.B."/>
            <person name="Labbe J."/>
            <person name="Martin F.M."/>
        </authorList>
    </citation>
    <scope>NUCLEOTIDE SEQUENCE</scope>
    <source>
        <strain evidence="1">EC-137</strain>
    </source>
</reference>
<evidence type="ECO:0000313" key="1">
    <source>
        <dbReference type="EMBL" id="KAI0026946.1"/>
    </source>
</evidence>
<dbReference type="EMBL" id="MU274089">
    <property type="protein sequence ID" value="KAI0026946.1"/>
    <property type="molecule type" value="Genomic_DNA"/>
</dbReference>
<dbReference type="Proteomes" id="UP000814128">
    <property type="component" value="Unassembled WGS sequence"/>
</dbReference>
<proteinExistence type="predicted"/>
<comment type="caution">
    <text evidence="1">The sequence shown here is derived from an EMBL/GenBank/DDBJ whole genome shotgun (WGS) entry which is preliminary data.</text>
</comment>
<protein>
    <submittedName>
        <fullName evidence="1">Uncharacterized protein</fullName>
    </submittedName>
</protein>
<keyword evidence="2" id="KW-1185">Reference proteome</keyword>
<name>A0ACB8Q5R0_9AGAM</name>
<reference evidence="1" key="1">
    <citation type="submission" date="2021-02" db="EMBL/GenBank/DDBJ databases">
        <authorList>
            <consortium name="DOE Joint Genome Institute"/>
            <person name="Ahrendt S."/>
            <person name="Looney B.P."/>
            <person name="Miyauchi S."/>
            <person name="Morin E."/>
            <person name="Drula E."/>
            <person name="Courty P.E."/>
            <person name="Chicoki N."/>
            <person name="Fauchery L."/>
            <person name="Kohler A."/>
            <person name="Kuo A."/>
            <person name="Labutti K."/>
            <person name="Pangilinan J."/>
            <person name="Lipzen A."/>
            <person name="Riley R."/>
            <person name="Andreopoulos W."/>
            <person name="He G."/>
            <person name="Johnson J."/>
            <person name="Barry K.W."/>
            <person name="Grigoriev I.V."/>
            <person name="Nagy L."/>
            <person name="Hibbett D."/>
            <person name="Henrissat B."/>
            <person name="Matheny P.B."/>
            <person name="Labbe J."/>
            <person name="Martin F."/>
        </authorList>
    </citation>
    <scope>NUCLEOTIDE SEQUENCE</scope>
    <source>
        <strain evidence="1">EC-137</strain>
    </source>
</reference>
<accession>A0ACB8Q5R0</accession>
<organism evidence="1 2">
    <name type="scientific">Vararia minispora EC-137</name>
    <dbReference type="NCBI Taxonomy" id="1314806"/>
    <lineage>
        <taxon>Eukaryota</taxon>
        <taxon>Fungi</taxon>
        <taxon>Dikarya</taxon>
        <taxon>Basidiomycota</taxon>
        <taxon>Agaricomycotina</taxon>
        <taxon>Agaricomycetes</taxon>
        <taxon>Russulales</taxon>
        <taxon>Lachnocladiaceae</taxon>
        <taxon>Vararia</taxon>
    </lineage>
</organism>
<gene>
    <name evidence="1" type="ORF">K488DRAFT_91612</name>
</gene>
<sequence>MDGGRKEVALLRSSSLKAGATALLDDTQANNIGAYTRVLPSFCKDGLVFTYYQVLRARHQVIGWQQPTTEVVHLSNFGGVCQLANTNQYFFEARRVQKEMKHVCSDCTTPSGDQFTQVIGPSVVLSTEMAKAKLVAVPTCACFTVLHIPRCVA</sequence>
<evidence type="ECO:0000313" key="2">
    <source>
        <dbReference type="Proteomes" id="UP000814128"/>
    </source>
</evidence>